<dbReference type="KEGG" id="lma:LMJF_15_0750"/>
<dbReference type="HOGENOM" id="CLU_406262_0_0_1"/>
<feature type="region of interest" description="Disordered" evidence="1">
    <location>
        <begin position="167"/>
        <end position="191"/>
    </location>
</feature>
<evidence type="ECO:0000256" key="1">
    <source>
        <dbReference type="SAM" id="MobiDB-lite"/>
    </source>
</evidence>
<feature type="region of interest" description="Disordered" evidence="1">
    <location>
        <begin position="410"/>
        <end position="441"/>
    </location>
</feature>
<dbReference type="OMA" id="LQWWEET"/>
<keyword evidence="3" id="KW-1185">Reference proteome</keyword>
<feature type="region of interest" description="Disordered" evidence="1">
    <location>
        <begin position="103"/>
        <end position="142"/>
    </location>
</feature>
<dbReference type="VEuPathDB" id="TriTrypDB:LMJLV39_150013500"/>
<reference evidence="2 3" key="2">
    <citation type="journal article" date="2011" name="Genome Res.">
        <title>Chromosome and gene copy number variation allow major structural change between species and strains of Leishmania.</title>
        <authorList>
            <person name="Rogers M.B."/>
            <person name="Hilley J.D."/>
            <person name="Dickens N.J."/>
            <person name="Wilkes J."/>
            <person name="Bates P.A."/>
            <person name="Depledge D.P."/>
            <person name="Harris D."/>
            <person name="Her Y."/>
            <person name="Herzyk P."/>
            <person name="Imamura H."/>
            <person name="Otto T.D."/>
            <person name="Sanders M."/>
            <person name="Seeger K."/>
            <person name="Dujardin J.C."/>
            <person name="Berriman M."/>
            <person name="Smith D.F."/>
            <person name="Hertz-Fowler C."/>
            <person name="Mottram J.C."/>
        </authorList>
    </citation>
    <scope>NUCLEOTIDE SEQUENCE [LARGE SCALE GENOMIC DNA]</scope>
    <source>
        <strain evidence="3">MHOM/IL/81/Friedlin</strain>
    </source>
</reference>
<feature type="region of interest" description="Disordered" evidence="1">
    <location>
        <begin position="360"/>
        <end position="398"/>
    </location>
</feature>
<protein>
    <submittedName>
        <fullName evidence="2">Uncharacterized protein</fullName>
    </submittedName>
</protein>
<feature type="compositionally biased region" description="Polar residues" evidence="1">
    <location>
        <begin position="127"/>
        <end position="142"/>
    </location>
</feature>
<sequence length="677" mass="71494">MMSFPRDDCGSSSMPAAPPQQQHQRQHHLLQQQSRPAQMPTASSQEHGQYSISPGPYNPSTAATILTADQHQQCDLQQRLLQHKPPAVNMYALTSASLVDVGGPPGAQSPMTSMQPQQHHHVAPSLSKHSSLSELNNPNATQLHGLLPETSAAASVPGLFLTALTSSSPAHRRPSVLSSNDNSGHSTSSPLPLAQRLQPVFVDTTSAASILSPSSPDPQQLHRTAAITPFTTCPPLSHRAPPPVDAYPTSPHSPAGYGSGGIPSPLQQHQQQQLHLLSVGANAATPEDLVPFATTTAPPSLPSPGAVATPTTATATSLGALAGLDDLQQAHERPFRFKVLPPPPTFEGFLMLWETNASDRHSSGATTMGEDTSSNSITQQQQQGIAHGGGHSSGGAAPAMERGNVEAVLRASTSERAEPRRSASDLGALSAAEDDEASDGAAPCKAAAAVNVSDKTRISGMSGQTIPERRAMVAQYRQILERWWAYMVIFASKPEVQQRLGNMHLCPSFADAHQAVAAAVAAAASPVGSGSGVLDGGPTDAWQPNVLTVPAASAVSPIPATTADPFITEEVVLQAWSTLLLQWWEETKQRRRPRSRHGTLCRGAPPTRMDDDGVDSTRSGNETRDAASSESVHSYELSSAEEGRLTRSLPPPDHDVLLHFNFTIQSASSSRTDSLQL</sequence>
<feature type="compositionally biased region" description="Polar residues" evidence="1">
    <location>
        <begin position="34"/>
        <end position="62"/>
    </location>
</feature>
<feature type="region of interest" description="Disordered" evidence="1">
    <location>
        <begin position="1"/>
        <end position="62"/>
    </location>
</feature>
<evidence type="ECO:0000313" key="2">
    <source>
        <dbReference type="EMBL" id="CAJ03299.1"/>
    </source>
</evidence>
<feature type="region of interest" description="Disordered" evidence="1">
    <location>
        <begin position="230"/>
        <end position="261"/>
    </location>
</feature>
<proteinExistence type="predicted"/>
<feature type="compositionally biased region" description="Basic residues" evidence="1">
    <location>
        <begin position="589"/>
        <end position="599"/>
    </location>
</feature>
<dbReference type="VEuPathDB" id="TriTrypDB:LmjF.15.0750"/>
<dbReference type="VEuPathDB" id="TriTrypDB:LMJFC_150014200"/>
<dbReference type="VEuPathDB" id="TriTrypDB:LMJSD75_150013700"/>
<feature type="compositionally biased region" description="Low complexity" evidence="1">
    <location>
        <begin position="178"/>
        <end position="189"/>
    </location>
</feature>
<evidence type="ECO:0000313" key="3">
    <source>
        <dbReference type="Proteomes" id="UP000000542"/>
    </source>
</evidence>
<dbReference type="eggNOG" id="ENOG502SH90">
    <property type="taxonomic scope" value="Eukaryota"/>
</dbReference>
<organism evidence="2 3">
    <name type="scientific">Leishmania major</name>
    <dbReference type="NCBI Taxonomy" id="5664"/>
    <lineage>
        <taxon>Eukaryota</taxon>
        <taxon>Discoba</taxon>
        <taxon>Euglenozoa</taxon>
        <taxon>Kinetoplastea</taxon>
        <taxon>Metakinetoplastina</taxon>
        <taxon>Trypanosomatida</taxon>
        <taxon>Trypanosomatidae</taxon>
        <taxon>Leishmaniinae</taxon>
        <taxon>Leishmania</taxon>
    </lineage>
</organism>
<feature type="region of interest" description="Disordered" evidence="1">
    <location>
        <begin position="587"/>
        <end position="650"/>
    </location>
</feature>
<dbReference type="Proteomes" id="UP000000542">
    <property type="component" value="Chromosome 15"/>
</dbReference>
<dbReference type="RefSeq" id="XP_001681988.1">
    <property type="nucleotide sequence ID" value="XM_001681936.1"/>
</dbReference>
<dbReference type="InParanoid" id="Q4QFB0"/>
<dbReference type="EMBL" id="FR796411">
    <property type="protein sequence ID" value="CAJ03299.1"/>
    <property type="molecule type" value="Genomic_DNA"/>
</dbReference>
<dbReference type="GeneID" id="5650454"/>
<gene>
    <name evidence="2" type="ORF">LMJF_15_0750</name>
</gene>
<accession>Q4QFB0</accession>
<feature type="compositionally biased region" description="Low complexity" evidence="1">
    <location>
        <begin position="372"/>
        <end position="385"/>
    </location>
</feature>
<reference evidence="2 3" key="1">
    <citation type="journal article" date="2005" name="Science">
        <title>The genome of the kinetoplastid parasite, Leishmania major.</title>
        <authorList>
            <person name="Ivens A.C."/>
            <person name="Peacock C.S."/>
            <person name="Worthey E.A."/>
            <person name="Murphy L."/>
            <person name="Aggarwal G."/>
            <person name="Berriman M."/>
            <person name="Sisk E."/>
            <person name="Rajandream M.A."/>
            <person name="Adlem E."/>
            <person name="Aert R."/>
            <person name="Anupama A."/>
            <person name="Apostolou Z."/>
            <person name="Attipoe P."/>
            <person name="Bason N."/>
            <person name="Bauser C."/>
            <person name="Beck A."/>
            <person name="Beverley S.M."/>
            <person name="Bianchettin G."/>
            <person name="Borzym K."/>
            <person name="Bothe G."/>
            <person name="Bruschi C.V."/>
            <person name="Collins M."/>
            <person name="Cadag E."/>
            <person name="Ciarloni L."/>
            <person name="Clayton C."/>
            <person name="Coulson R.M."/>
            <person name="Cronin A."/>
            <person name="Cruz A.K."/>
            <person name="Davies R.M."/>
            <person name="De Gaudenzi J."/>
            <person name="Dobson D.E."/>
            <person name="Duesterhoeft A."/>
            <person name="Fazelina G."/>
            <person name="Fosker N."/>
            <person name="Frasch A.C."/>
            <person name="Fraser A."/>
            <person name="Fuchs M."/>
            <person name="Gabel C."/>
            <person name="Goble A."/>
            <person name="Goffeau A."/>
            <person name="Harris D."/>
            <person name="Hertz-Fowler C."/>
            <person name="Hilbert H."/>
            <person name="Horn D."/>
            <person name="Huang Y."/>
            <person name="Klages S."/>
            <person name="Knights A."/>
            <person name="Kube M."/>
            <person name="Larke N."/>
            <person name="Litvin L."/>
            <person name="Lord A."/>
            <person name="Louie T."/>
            <person name="Marra M."/>
            <person name="Masuy D."/>
            <person name="Matthews K."/>
            <person name="Michaeli S."/>
            <person name="Mottram J.C."/>
            <person name="Muller-Auer S."/>
            <person name="Munden H."/>
            <person name="Nelson S."/>
            <person name="Norbertczak H."/>
            <person name="Oliver K."/>
            <person name="O'neil S."/>
            <person name="Pentony M."/>
            <person name="Pohl T.M."/>
            <person name="Price C."/>
            <person name="Purnelle B."/>
            <person name="Quail M.A."/>
            <person name="Rabbinowitsch E."/>
            <person name="Reinhardt R."/>
            <person name="Rieger M."/>
            <person name="Rinta J."/>
            <person name="Robben J."/>
            <person name="Robertson L."/>
            <person name="Ruiz J.C."/>
            <person name="Rutter S."/>
            <person name="Saunders D."/>
            <person name="Schafer M."/>
            <person name="Schein J."/>
            <person name="Schwartz D.C."/>
            <person name="Seeger K."/>
            <person name="Seyler A."/>
            <person name="Sharp S."/>
            <person name="Shin H."/>
            <person name="Sivam D."/>
            <person name="Squares R."/>
            <person name="Squares S."/>
            <person name="Tosato V."/>
            <person name="Vogt C."/>
            <person name="Volckaert G."/>
            <person name="Wambutt R."/>
            <person name="Warren T."/>
            <person name="Wedler H."/>
            <person name="Woodward J."/>
            <person name="Zhou S."/>
            <person name="Zimmermann W."/>
            <person name="Smith D.F."/>
            <person name="Blackwell J.M."/>
            <person name="Stuart K.D."/>
            <person name="Barrell B."/>
            <person name="Myler P.J."/>
        </authorList>
    </citation>
    <scope>NUCLEOTIDE SEQUENCE [LARGE SCALE GENOMIC DNA]</scope>
    <source>
        <strain evidence="3">MHOM/IL/81/Friedlin</strain>
    </source>
</reference>
<feature type="compositionally biased region" description="Low complexity" evidence="1">
    <location>
        <begin position="628"/>
        <end position="638"/>
    </location>
</feature>
<feature type="compositionally biased region" description="Basic and acidic residues" evidence="1">
    <location>
        <begin position="413"/>
        <end position="423"/>
    </location>
</feature>
<dbReference type="AlphaFoldDB" id="Q4QFB0"/>
<name>Q4QFB0_LEIMA</name>